<protein>
    <submittedName>
        <fullName evidence="1">Uncharacterized protein</fullName>
    </submittedName>
</protein>
<name>A0ABT3WWK2_9BACL</name>
<accession>A0ABT3WWK2</accession>
<dbReference type="RefSeq" id="WP_267150286.1">
    <property type="nucleotide sequence ID" value="NZ_JAPMLT010000001.1"/>
</dbReference>
<reference evidence="1 2" key="1">
    <citation type="submission" date="2022-11" db="EMBL/GenBank/DDBJ databases">
        <title>Study of microbial diversity in lake waters.</title>
        <authorList>
            <person name="Zhang J."/>
        </authorList>
    </citation>
    <scope>NUCLEOTIDE SEQUENCE [LARGE SCALE GENOMIC DNA]</scope>
    <source>
        <strain evidence="1 2">DT12</strain>
    </source>
</reference>
<dbReference type="Proteomes" id="UP001208017">
    <property type="component" value="Unassembled WGS sequence"/>
</dbReference>
<evidence type="ECO:0000313" key="1">
    <source>
        <dbReference type="EMBL" id="MCX7569058.1"/>
    </source>
</evidence>
<evidence type="ECO:0000313" key="2">
    <source>
        <dbReference type="Proteomes" id="UP001208017"/>
    </source>
</evidence>
<organism evidence="1 2">
    <name type="scientific">Tumebacillus lacus</name>
    <dbReference type="NCBI Taxonomy" id="2995335"/>
    <lineage>
        <taxon>Bacteria</taxon>
        <taxon>Bacillati</taxon>
        <taxon>Bacillota</taxon>
        <taxon>Bacilli</taxon>
        <taxon>Bacillales</taxon>
        <taxon>Alicyclobacillaceae</taxon>
        <taxon>Tumebacillus</taxon>
    </lineage>
</organism>
<gene>
    <name evidence="1" type="ORF">OS242_03650</name>
</gene>
<sequence>MPKQEAEQTKDKAAHSSMPALPKALEKRVSLKWLTMEALSKVAMRYGSGSQPARVVLLTAWGKIEGRLEEIKPSYAESFTKQGETLTPDVASMVTHMRTELLALYEKEEQKLELIDAAPILSLTDVTLGQGTEQVQLPQLTVFADQVIGFSLVSVPQVH</sequence>
<proteinExistence type="predicted"/>
<dbReference type="EMBL" id="JAPMLT010000001">
    <property type="protein sequence ID" value="MCX7569058.1"/>
    <property type="molecule type" value="Genomic_DNA"/>
</dbReference>
<keyword evidence="2" id="KW-1185">Reference proteome</keyword>
<comment type="caution">
    <text evidence="1">The sequence shown here is derived from an EMBL/GenBank/DDBJ whole genome shotgun (WGS) entry which is preliminary data.</text>
</comment>